<evidence type="ECO:0000256" key="3">
    <source>
        <dbReference type="ARBA" id="ARBA00023242"/>
    </source>
</evidence>
<sequence>MSFGNNSRNSFPFPQKTQQQQRPPPQIPFQQQNPQPKQQMKTDSENYAKQETNYNPSPALSRQPSRLYTSQETVPPISYATMNTYLGSTVRVVGRVLEVESGTAKLQMCDGGELVIKIINPQYYQCKFVEVTGRLNRDNTLQEYTAIQFNDDFDLDVYNNELEISRKFPSIFHESDTKDIKGF</sequence>
<dbReference type="OrthoDB" id="188186at2759"/>
<evidence type="ECO:0000256" key="4">
    <source>
        <dbReference type="SAM" id="MobiDB-lite"/>
    </source>
</evidence>
<evidence type="ECO:0000256" key="1">
    <source>
        <dbReference type="ARBA" id="ARBA00004123"/>
    </source>
</evidence>
<feature type="compositionally biased region" description="Low complexity" evidence="4">
    <location>
        <begin position="28"/>
        <end position="39"/>
    </location>
</feature>
<dbReference type="EMBL" id="CAJVPL010001536">
    <property type="protein sequence ID" value="CAG8576085.1"/>
    <property type="molecule type" value="Genomic_DNA"/>
</dbReference>
<reference evidence="5" key="1">
    <citation type="submission" date="2021-06" db="EMBL/GenBank/DDBJ databases">
        <authorList>
            <person name="Kallberg Y."/>
            <person name="Tangrot J."/>
            <person name="Rosling A."/>
        </authorList>
    </citation>
    <scope>NUCLEOTIDE SEQUENCE</scope>
    <source>
        <strain evidence="5">MT106</strain>
    </source>
</reference>
<accession>A0A9N9BPE3</accession>
<evidence type="ECO:0000313" key="6">
    <source>
        <dbReference type="Proteomes" id="UP000789831"/>
    </source>
</evidence>
<dbReference type="GO" id="GO:0006289">
    <property type="term" value="P:nucleotide-excision repair"/>
    <property type="evidence" value="ECO:0007669"/>
    <property type="project" value="TreeGrafter"/>
</dbReference>
<dbReference type="InterPro" id="IPR013970">
    <property type="entry name" value="Rfa2"/>
</dbReference>
<feature type="compositionally biased region" description="Low complexity" evidence="4">
    <location>
        <begin position="11"/>
        <end position="21"/>
    </location>
</feature>
<evidence type="ECO:0000313" key="5">
    <source>
        <dbReference type="EMBL" id="CAG8576085.1"/>
    </source>
</evidence>
<name>A0A9N9BPE3_9GLOM</name>
<keyword evidence="3" id="KW-0539">Nucleus</keyword>
<comment type="similarity">
    <text evidence="2">Belongs to the replication factor A protein 3 family.</text>
</comment>
<dbReference type="GO" id="GO:0003684">
    <property type="term" value="F:damaged DNA binding"/>
    <property type="evidence" value="ECO:0007669"/>
    <property type="project" value="TreeGrafter"/>
</dbReference>
<dbReference type="PANTHER" id="PTHR15114:SF1">
    <property type="entry name" value="REPLICATION PROTEIN A 14 KDA SUBUNIT"/>
    <property type="match status" value="1"/>
</dbReference>
<dbReference type="SUPFAM" id="SSF50249">
    <property type="entry name" value="Nucleic acid-binding proteins"/>
    <property type="match status" value="1"/>
</dbReference>
<feature type="region of interest" description="Disordered" evidence="4">
    <location>
        <begin position="1"/>
        <end position="68"/>
    </location>
</feature>
<comment type="caution">
    <text evidence="5">The sequence shown here is derived from an EMBL/GenBank/DDBJ whole genome shotgun (WGS) entry which is preliminary data.</text>
</comment>
<dbReference type="AlphaFoldDB" id="A0A9N9BPE3"/>
<proteinExistence type="inferred from homology"/>
<dbReference type="Pfam" id="PF08661">
    <property type="entry name" value="Rep_fac-A_3"/>
    <property type="match status" value="1"/>
</dbReference>
<gene>
    <name evidence="5" type="ORF">AGERDE_LOCUS7887</name>
</gene>
<dbReference type="GO" id="GO:0006260">
    <property type="term" value="P:DNA replication"/>
    <property type="evidence" value="ECO:0007669"/>
    <property type="project" value="InterPro"/>
</dbReference>
<dbReference type="GO" id="GO:0006284">
    <property type="term" value="P:base-excision repair"/>
    <property type="evidence" value="ECO:0007669"/>
    <property type="project" value="TreeGrafter"/>
</dbReference>
<dbReference type="GO" id="GO:0003697">
    <property type="term" value="F:single-stranded DNA binding"/>
    <property type="evidence" value="ECO:0007669"/>
    <property type="project" value="TreeGrafter"/>
</dbReference>
<dbReference type="InterPro" id="IPR012340">
    <property type="entry name" value="NA-bd_OB-fold"/>
</dbReference>
<dbReference type="Gene3D" id="2.40.50.140">
    <property type="entry name" value="Nucleic acid-binding proteins"/>
    <property type="match status" value="1"/>
</dbReference>
<dbReference type="GO" id="GO:0035861">
    <property type="term" value="C:site of double-strand break"/>
    <property type="evidence" value="ECO:0007669"/>
    <property type="project" value="TreeGrafter"/>
</dbReference>
<comment type="subcellular location">
    <subcellularLocation>
        <location evidence="1">Nucleus</location>
    </subcellularLocation>
</comment>
<dbReference type="GO" id="GO:0000724">
    <property type="term" value="P:double-strand break repair via homologous recombination"/>
    <property type="evidence" value="ECO:0007669"/>
    <property type="project" value="TreeGrafter"/>
</dbReference>
<feature type="compositionally biased region" description="Polar residues" evidence="4">
    <location>
        <begin position="1"/>
        <end position="10"/>
    </location>
</feature>
<dbReference type="GO" id="GO:0006298">
    <property type="term" value="P:mismatch repair"/>
    <property type="evidence" value="ECO:0007669"/>
    <property type="project" value="TreeGrafter"/>
</dbReference>
<dbReference type="GO" id="GO:0005662">
    <property type="term" value="C:DNA replication factor A complex"/>
    <property type="evidence" value="ECO:0007669"/>
    <property type="project" value="TreeGrafter"/>
</dbReference>
<organism evidence="5 6">
    <name type="scientific">Ambispora gerdemannii</name>
    <dbReference type="NCBI Taxonomy" id="144530"/>
    <lineage>
        <taxon>Eukaryota</taxon>
        <taxon>Fungi</taxon>
        <taxon>Fungi incertae sedis</taxon>
        <taxon>Mucoromycota</taxon>
        <taxon>Glomeromycotina</taxon>
        <taxon>Glomeromycetes</taxon>
        <taxon>Archaeosporales</taxon>
        <taxon>Ambisporaceae</taxon>
        <taxon>Ambispora</taxon>
    </lineage>
</organism>
<feature type="compositionally biased region" description="Polar residues" evidence="4">
    <location>
        <begin position="49"/>
        <end position="68"/>
    </location>
</feature>
<keyword evidence="6" id="KW-1185">Reference proteome</keyword>
<protein>
    <submittedName>
        <fullName evidence="5">12338_t:CDS:1</fullName>
    </submittedName>
</protein>
<dbReference type="PANTHER" id="PTHR15114">
    <property type="entry name" value="REPLICATION PROTEIN A3"/>
    <property type="match status" value="1"/>
</dbReference>
<dbReference type="Proteomes" id="UP000789831">
    <property type="component" value="Unassembled WGS sequence"/>
</dbReference>
<evidence type="ECO:0000256" key="2">
    <source>
        <dbReference type="ARBA" id="ARBA00009761"/>
    </source>
</evidence>